<feature type="chain" id="PRO_5018085597" evidence="1">
    <location>
        <begin position="32"/>
        <end position="556"/>
    </location>
</feature>
<dbReference type="Proteomes" id="UP000275137">
    <property type="component" value="Unassembled WGS sequence"/>
</dbReference>
<dbReference type="EMBL" id="RJVP01000002">
    <property type="protein sequence ID" value="ROH86961.1"/>
    <property type="molecule type" value="Genomic_DNA"/>
</dbReference>
<dbReference type="RefSeq" id="WP_123236769.1">
    <property type="nucleotide sequence ID" value="NZ_RJVP01000002.1"/>
</dbReference>
<name>A0A3N0V347_9PROT</name>
<keyword evidence="3" id="KW-1185">Reference proteome</keyword>
<evidence type="ECO:0000256" key="1">
    <source>
        <dbReference type="SAM" id="SignalP"/>
    </source>
</evidence>
<dbReference type="AlphaFoldDB" id="A0A3N0V347"/>
<gene>
    <name evidence="2" type="ORF">ED236_04465</name>
</gene>
<keyword evidence="1" id="KW-0732">Signal</keyword>
<proteinExistence type="predicted"/>
<accession>A0A3N0V347</accession>
<organism evidence="2 3">
    <name type="scientific">Pseudomethylobacillus aquaticus</name>
    <dbReference type="NCBI Taxonomy" id="2676064"/>
    <lineage>
        <taxon>Bacteria</taxon>
        <taxon>Pseudomonadati</taxon>
        <taxon>Pseudomonadota</taxon>
        <taxon>Betaproteobacteria</taxon>
        <taxon>Nitrosomonadales</taxon>
        <taxon>Methylophilaceae</taxon>
        <taxon>Pseudomethylobacillus</taxon>
    </lineage>
</organism>
<feature type="signal peptide" evidence="1">
    <location>
        <begin position="1"/>
        <end position="31"/>
    </location>
</feature>
<reference evidence="2 3" key="1">
    <citation type="submission" date="2018-10" db="EMBL/GenBank/DDBJ databases">
        <authorList>
            <person name="Chen W.-M."/>
        </authorList>
    </citation>
    <scope>NUCLEOTIDE SEQUENCE [LARGE SCALE GENOMIC DNA]</scope>
    <source>
        <strain evidence="2 3">H-5</strain>
    </source>
</reference>
<evidence type="ECO:0000313" key="3">
    <source>
        <dbReference type="Proteomes" id="UP000275137"/>
    </source>
</evidence>
<evidence type="ECO:0000313" key="2">
    <source>
        <dbReference type="EMBL" id="ROH86961.1"/>
    </source>
</evidence>
<sequence length="556" mass="61306">MRRRSQKVAPLPPARWLAALLVCAMSALARAEETPPVFIQAAQALHCASTQEQAAAALQEMERHTTADMELPYDVFHDRNNNALYLASLDIVLRSLDEAAARFPQLTPQINRLFAGWNYCGVLQDGAMFDIETRYGRLEKRTPATTFPAGQLGLAQWGFPALVAPERASPTAVASPEQLRRQCIPVRSQDGELVNPHLLPLSGSLRQATASAPGKTTAYPYQWRPACEVDLGAADGYSEGYVSGLEAGLGRRDAALEANVAGRENLISPEQRTAIKQRFWSAASYEAGLAEGRQAGYRDGLTAAYQAEPATVVSKRSPQELQQLAIVPDMQNGPPASLAGAIPNAGSSPSIASVPIDSENNKFSGNYYTAYRSGSNIPSYGGVALWAPKPNWFVRLGADVQYRNDSGDKFNYSWGFGYYDWRPGTWSLQVNNWGPIQTGQALAEERAVASLSYNFRSELLEQKRISSFAALISPFSQDAPSMRLGMQWTPVAPWYVYTAIDIPVNGDNATWSYAFGRRDWRPFTFSIQYNNYEKNRLDQLNFKENGTWLIGGTWAF</sequence>
<protein>
    <submittedName>
        <fullName evidence="2">Uncharacterized protein</fullName>
    </submittedName>
</protein>
<comment type="caution">
    <text evidence="2">The sequence shown here is derived from an EMBL/GenBank/DDBJ whole genome shotgun (WGS) entry which is preliminary data.</text>
</comment>